<feature type="region of interest" description="Disordered" evidence="5">
    <location>
        <begin position="228"/>
        <end position="256"/>
    </location>
</feature>
<dbReference type="Pfam" id="PF10282">
    <property type="entry name" value="Lactonase"/>
    <property type="match status" value="1"/>
</dbReference>
<dbReference type="PROSITE" id="PS00018">
    <property type="entry name" value="EF_HAND_1"/>
    <property type="match status" value="1"/>
</dbReference>
<dbReference type="Gene3D" id="2.130.10.10">
    <property type="entry name" value="YVTN repeat-like/Quinoprotein amine dehydrogenase"/>
    <property type="match status" value="1"/>
</dbReference>
<dbReference type="SUPFAM" id="SSF51004">
    <property type="entry name" value="C-terminal (heme d1) domain of cytochrome cd1-nitrite reductase"/>
    <property type="match status" value="1"/>
</dbReference>
<name>A0A538UAR8_UNCEI</name>
<keyword evidence="1 4" id="KW-0349">Heme</keyword>
<reference evidence="7 8" key="1">
    <citation type="journal article" date="2019" name="Nat. Microbiol.">
        <title>Mediterranean grassland soil C-N compound turnover is dependent on rainfall and depth, and is mediated by genomically divergent microorganisms.</title>
        <authorList>
            <person name="Diamond S."/>
            <person name="Andeer P.F."/>
            <person name="Li Z."/>
            <person name="Crits-Christoph A."/>
            <person name="Burstein D."/>
            <person name="Anantharaman K."/>
            <person name="Lane K.R."/>
            <person name="Thomas B.C."/>
            <person name="Pan C."/>
            <person name="Northen T.R."/>
            <person name="Banfield J.F."/>
        </authorList>
    </citation>
    <scope>NUCLEOTIDE SEQUENCE [LARGE SCALE GENOMIC DNA]</scope>
    <source>
        <strain evidence="7">WS_10</strain>
    </source>
</reference>
<dbReference type="InterPro" id="IPR019405">
    <property type="entry name" value="Lactonase_7-beta_prop"/>
</dbReference>
<evidence type="ECO:0000256" key="2">
    <source>
        <dbReference type="ARBA" id="ARBA00022723"/>
    </source>
</evidence>
<dbReference type="GO" id="GO:0046872">
    <property type="term" value="F:metal ion binding"/>
    <property type="evidence" value="ECO:0007669"/>
    <property type="project" value="UniProtKB-KW"/>
</dbReference>
<dbReference type="InterPro" id="IPR018247">
    <property type="entry name" value="EF_Hand_1_Ca_BS"/>
</dbReference>
<organism evidence="7 8">
    <name type="scientific">Eiseniibacteriota bacterium</name>
    <dbReference type="NCBI Taxonomy" id="2212470"/>
    <lineage>
        <taxon>Bacteria</taxon>
        <taxon>Candidatus Eiseniibacteriota</taxon>
    </lineage>
</organism>
<evidence type="ECO:0000259" key="6">
    <source>
        <dbReference type="PROSITE" id="PS51007"/>
    </source>
</evidence>
<evidence type="ECO:0000256" key="5">
    <source>
        <dbReference type="SAM" id="MobiDB-lite"/>
    </source>
</evidence>
<feature type="compositionally biased region" description="Pro residues" evidence="5">
    <location>
        <begin position="238"/>
        <end position="256"/>
    </location>
</feature>
<dbReference type="InterPro" id="IPR015943">
    <property type="entry name" value="WD40/YVTN_repeat-like_dom_sf"/>
</dbReference>
<feature type="domain" description="Cytochrome c" evidence="6">
    <location>
        <begin position="608"/>
        <end position="728"/>
    </location>
</feature>
<dbReference type="InterPro" id="IPR009056">
    <property type="entry name" value="Cyt_c-like_dom"/>
</dbReference>
<evidence type="ECO:0000256" key="4">
    <source>
        <dbReference type="PROSITE-ProRule" id="PRU00433"/>
    </source>
</evidence>
<dbReference type="PANTHER" id="PTHR47197">
    <property type="entry name" value="PROTEIN NIRF"/>
    <property type="match status" value="1"/>
</dbReference>
<dbReference type="SUPFAM" id="SSF46626">
    <property type="entry name" value="Cytochrome c"/>
    <property type="match status" value="2"/>
</dbReference>
<dbReference type="AlphaFoldDB" id="A0A538UAR8"/>
<sequence>MWRRQFPLAHAGGECENSRLSSQGRSLGEVSMRCLALLLSVAMLAFGLASLPGRLDSRTSDTNDFVHFESSHVHPLALTPDGTRLLAVNTPDDRLAMFDLTGPGPRRITEVPVGLEPVSVQALGNGVAWVVNTLSDDISVVDLATMNVKATLQVGDEPHDVVFAAGRAYVSVSQEDVVKVYDATTRAFVQAIAINGRMPRALATNADGSRVYVAVLHAGNRTSVLSQQEVTFGSPPRSAAPPPNPPLRPGLPPPPITGLIVKEQNGQWVDEANQVWNSTANPTGQQKIFYDQLDTDVAEIATATNTVVKTFSDIGAVNFDLAVNALDGRVAVTATEARNVTVSTFKLNPTIDYSTSHGPPSDRAVAIGLPTGVAWSSSGQKLYVTALAADRIAEIDVSGAPTITRRAPTVAGPTGVAVDAARGRVYVLGRFRGQIQTLSALDLSVVATTPLGFDPTPDAIVNGRKFFYGGFTSGHGDQACASCHLFGDFDNLAWDLGNPQGDMQPVDLTGQTAAPLLSAQVHPMKGPMVTQSLRGLTAPTYGDFHWRADRADLDAFNPAFVNLMGRATQLPDSEMAAFDAFVLPLAYPPNPNQLLNRDYPNTAPLHQPNPRRGQSFFFNQPVDGGLTCNGCHTGTSFGPGTSGQITPAAALQQSQDMKIPQLRNLYKKTGFTDAPGALNKRGSGFIHDGSTDNLFDFLHFPGFNFSQPSTQTADENRRDVEAFLLGFDTGMPPAVGAQVSFPGGSSARLDTLKGQADLGNCELVAKGRVNGNPRGWWYQGSEIWMSDKSGESISTASLLALAGPGSEVTITGVPPGAGRRMGIDRDRDGYLDFDEVSAGSDAGNPAATPINVGVAGGSSRAPGMRGVKPNPFRAATEVAFALGKAARVECVVYDVLGREVRTLARGEWREAGLQSLHWDGRRDDGRAASAGVYFVRLDAGEGHWSDVIVKLR</sequence>
<dbReference type="PANTHER" id="PTHR47197:SF3">
    <property type="entry name" value="DIHYDRO-HEME D1 DEHYDROGENASE"/>
    <property type="match status" value="1"/>
</dbReference>
<dbReference type="Proteomes" id="UP000319836">
    <property type="component" value="Unassembled WGS sequence"/>
</dbReference>
<evidence type="ECO:0000313" key="7">
    <source>
        <dbReference type="EMBL" id="TMQ72809.1"/>
    </source>
</evidence>
<feature type="domain" description="Cytochrome c" evidence="6">
    <location>
        <begin position="458"/>
        <end position="586"/>
    </location>
</feature>
<evidence type="ECO:0000256" key="1">
    <source>
        <dbReference type="ARBA" id="ARBA00022617"/>
    </source>
</evidence>
<dbReference type="InterPro" id="IPR025965">
    <property type="entry name" value="FlgD/Vpr_Ig-like"/>
</dbReference>
<dbReference type="InterPro" id="IPR051200">
    <property type="entry name" value="Host-pathogen_enzymatic-act"/>
</dbReference>
<proteinExistence type="predicted"/>
<protein>
    <recommendedName>
        <fullName evidence="6">Cytochrome c domain-containing protein</fullName>
    </recommendedName>
</protein>
<dbReference type="Gene3D" id="2.40.10.500">
    <property type="match status" value="1"/>
</dbReference>
<evidence type="ECO:0000256" key="3">
    <source>
        <dbReference type="ARBA" id="ARBA00023004"/>
    </source>
</evidence>
<gene>
    <name evidence="7" type="ORF">E6K80_01810</name>
</gene>
<dbReference type="InterPro" id="IPR011048">
    <property type="entry name" value="Haem_d1_sf"/>
</dbReference>
<comment type="caution">
    <text evidence="7">The sequence shown here is derived from an EMBL/GenBank/DDBJ whole genome shotgun (WGS) entry which is preliminary data.</text>
</comment>
<dbReference type="Pfam" id="PF13860">
    <property type="entry name" value="FlgD_ig"/>
    <property type="match status" value="1"/>
</dbReference>
<evidence type="ECO:0000313" key="8">
    <source>
        <dbReference type="Proteomes" id="UP000319836"/>
    </source>
</evidence>
<dbReference type="GO" id="GO:0009055">
    <property type="term" value="F:electron transfer activity"/>
    <property type="evidence" value="ECO:0007669"/>
    <property type="project" value="InterPro"/>
</dbReference>
<dbReference type="EMBL" id="VBPA01000037">
    <property type="protein sequence ID" value="TMQ72809.1"/>
    <property type="molecule type" value="Genomic_DNA"/>
</dbReference>
<dbReference type="Gene3D" id="2.60.40.4070">
    <property type="match status" value="1"/>
</dbReference>
<dbReference type="InterPro" id="IPR036909">
    <property type="entry name" value="Cyt_c-like_dom_sf"/>
</dbReference>
<keyword evidence="2 4" id="KW-0479">Metal-binding</keyword>
<dbReference type="SUPFAM" id="SSF82171">
    <property type="entry name" value="DPP6 N-terminal domain-like"/>
    <property type="match status" value="1"/>
</dbReference>
<dbReference type="GO" id="GO:0020037">
    <property type="term" value="F:heme binding"/>
    <property type="evidence" value="ECO:0007669"/>
    <property type="project" value="InterPro"/>
</dbReference>
<keyword evidence="3 4" id="KW-0408">Iron</keyword>
<accession>A0A538UAR8</accession>
<dbReference type="PROSITE" id="PS51007">
    <property type="entry name" value="CYTC"/>
    <property type="match status" value="2"/>
</dbReference>
<dbReference type="Gene3D" id="1.10.760.10">
    <property type="entry name" value="Cytochrome c-like domain"/>
    <property type="match status" value="1"/>
</dbReference>